<dbReference type="InterPro" id="IPR050151">
    <property type="entry name" value="Class-I_Pyr_Nuc-Dis_Oxidored"/>
</dbReference>
<dbReference type="PIRSF" id="PIRSF000350">
    <property type="entry name" value="Mercury_reductase_MerA"/>
    <property type="match status" value="1"/>
</dbReference>
<keyword evidence="5 13" id="KW-0285">Flavoprotein</keyword>
<dbReference type="Gene3D" id="2.40.50.100">
    <property type="match status" value="1"/>
</dbReference>
<dbReference type="EC" id="1.8.1.4" evidence="3 13"/>
<dbReference type="InterPro" id="IPR000089">
    <property type="entry name" value="Biotin_lipoyl"/>
</dbReference>
<proteinExistence type="inferred from homology"/>
<comment type="catalytic activity">
    <reaction evidence="12 13">
        <text>N(6)-[(R)-dihydrolipoyl]-L-lysyl-[protein] + NAD(+) = N(6)-[(R)-lipoyl]-L-lysyl-[protein] + NADH + H(+)</text>
        <dbReference type="Rhea" id="RHEA:15045"/>
        <dbReference type="Rhea" id="RHEA-COMP:10474"/>
        <dbReference type="Rhea" id="RHEA-COMP:10475"/>
        <dbReference type="ChEBI" id="CHEBI:15378"/>
        <dbReference type="ChEBI" id="CHEBI:57540"/>
        <dbReference type="ChEBI" id="CHEBI:57945"/>
        <dbReference type="ChEBI" id="CHEBI:83099"/>
        <dbReference type="ChEBI" id="CHEBI:83100"/>
        <dbReference type="EC" id="1.8.1.4"/>
    </reaction>
</comment>
<keyword evidence="8 13" id="KW-0560">Oxidoreductase</keyword>
<dbReference type="InterPro" id="IPR012999">
    <property type="entry name" value="Pyr_OxRdtase_I_AS"/>
</dbReference>
<dbReference type="InterPro" id="IPR036188">
    <property type="entry name" value="FAD/NAD-bd_sf"/>
</dbReference>
<keyword evidence="9 13" id="KW-0520">NAD</keyword>
<evidence type="ECO:0000313" key="15">
    <source>
        <dbReference type="EMBL" id="QRF69005.1"/>
    </source>
</evidence>
<comment type="miscellaneous">
    <text evidence="13">The active site is a redox-active disulfide bond.</text>
</comment>
<dbReference type="InterPro" id="IPR016156">
    <property type="entry name" value="FAD/NAD-linked_Rdtase_dimer_sf"/>
</dbReference>
<evidence type="ECO:0000256" key="7">
    <source>
        <dbReference type="ARBA" id="ARBA00022827"/>
    </source>
</evidence>
<dbReference type="Pfam" id="PF02852">
    <property type="entry name" value="Pyr_redox_dim"/>
    <property type="match status" value="1"/>
</dbReference>
<evidence type="ECO:0000256" key="1">
    <source>
        <dbReference type="ARBA" id="ARBA00001938"/>
    </source>
</evidence>
<keyword evidence="6" id="KW-0450">Lipoyl</keyword>
<dbReference type="Gene3D" id="3.30.390.30">
    <property type="match status" value="1"/>
</dbReference>
<keyword evidence="11 13" id="KW-0676">Redox-active center</keyword>
<evidence type="ECO:0000256" key="13">
    <source>
        <dbReference type="RuleBase" id="RU003692"/>
    </source>
</evidence>
<dbReference type="InterPro" id="IPR023753">
    <property type="entry name" value="FAD/NAD-binding_dom"/>
</dbReference>
<dbReference type="NCBIfam" id="TIGR01350">
    <property type="entry name" value="lipoamide_DH"/>
    <property type="match status" value="1"/>
</dbReference>
<dbReference type="PRINTS" id="PR00368">
    <property type="entry name" value="FADPNR"/>
</dbReference>
<dbReference type="SUPFAM" id="SSF55424">
    <property type="entry name" value="FAD/NAD-linked reductases, dimerisation (C-terminal) domain"/>
    <property type="match status" value="1"/>
</dbReference>
<reference evidence="15 16" key="1">
    <citation type="submission" date="2019-12" db="EMBL/GenBank/DDBJ databases">
        <title>Complete Genome Sequence of a Quorum-Sensing Bacterium,Rhodobacteraceae bacterium C31, Isolated from a marine microalgae symbiotic bacteria.</title>
        <authorList>
            <person name="Zhang Y."/>
        </authorList>
    </citation>
    <scope>NUCLEOTIDE SEQUENCE [LARGE SCALE GENOMIC DNA]</scope>
    <source>
        <strain evidence="15 16">C31</strain>
        <plasmid evidence="15 16">p-SCP4</plasmid>
    </source>
</reference>
<dbReference type="InterPro" id="IPR003016">
    <property type="entry name" value="2-oxoA_DH_lipoyl-BS"/>
</dbReference>
<evidence type="ECO:0000256" key="4">
    <source>
        <dbReference type="ARBA" id="ARBA00016961"/>
    </source>
</evidence>
<keyword evidence="7 13" id="KW-0274">FAD</keyword>
<organism evidence="15 16">
    <name type="scientific">Ponticoccus alexandrii</name>
    <dbReference type="NCBI Taxonomy" id="1943633"/>
    <lineage>
        <taxon>Bacteria</taxon>
        <taxon>Pseudomonadati</taxon>
        <taxon>Pseudomonadota</taxon>
        <taxon>Alphaproteobacteria</taxon>
        <taxon>Rhodobacterales</taxon>
        <taxon>Roseobacteraceae</taxon>
        <taxon>Ponticoccus</taxon>
    </lineage>
</organism>
<accession>A0ABX7FEP4</accession>
<dbReference type="Pfam" id="PF00364">
    <property type="entry name" value="Biotin_lipoyl"/>
    <property type="match status" value="1"/>
</dbReference>
<comment type="cofactor">
    <cofactor evidence="1">
        <name>(R)-lipoate</name>
        <dbReference type="ChEBI" id="CHEBI:83088"/>
    </cofactor>
</comment>
<evidence type="ECO:0000256" key="12">
    <source>
        <dbReference type="ARBA" id="ARBA00049187"/>
    </source>
</evidence>
<evidence type="ECO:0000256" key="3">
    <source>
        <dbReference type="ARBA" id="ARBA00012608"/>
    </source>
</evidence>
<comment type="similarity">
    <text evidence="2 13">Belongs to the class-I pyridine nucleotide-disulfide oxidoreductase family.</text>
</comment>
<dbReference type="InterPro" id="IPR006258">
    <property type="entry name" value="Lipoamide_DH"/>
</dbReference>
<keyword evidence="10" id="KW-1015">Disulfide bond</keyword>
<dbReference type="PROSITE" id="PS00189">
    <property type="entry name" value="LIPOYL"/>
    <property type="match status" value="1"/>
</dbReference>
<dbReference type="InterPro" id="IPR011053">
    <property type="entry name" value="Single_hybrid_motif"/>
</dbReference>
<dbReference type="InterPro" id="IPR004099">
    <property type="entry name" value="Pyr_nucl-diS_OxRdtase_dimer"/>
</dbReference>
<evidence type="ECO:0000256" key="8">
    <source>
        <dbReference type="ARBA" id="ARBA00023002"/>
    </source>
</evidence>
<dbReference type="InterPro" id="IPR001100">
    <property type="entry name" value="Pyr_nuc-diS_OxRdtase"/>
</dbReference>
<sequence length="564" mass="59059">MMIKDIYIPDIGDFSDVPIIELLVAPGDRIAKDDAILTLETDKATLDVPSPMAGTVTEMLVQVGETVSEGHLVIRLETSDGATAEVATPATAPATTPSAAPASDDHASLVVIGAGPGGYTAAFRAADLGRDVTLIDPRPTLGGVCLNVGCIPSKALLHIAKVLDEAEAARDHGLGFGRPEIDLDKIRGFKDDVVARLTTGLVGLAKRRKVKVIQGKATFTGANSLMIDAEDDTRRLTFDQAIISVGSEPAPLSFLPEDPRIIDSTGALELTNVPPRMLVIGGGIIGLEMAQAYHTLGSKIDIVEATPQIIPGADKDIVAPLTKRLRDKGLTIHTDTRVTGVTAGDTLEARFGTPKGEVTEFYDRILVAVGRRPNGAKIGAEAAGIELTPEGFLPVDARMRTRQPHIFAIGDVVGQPMLAHKATHEGKVAAEVACGEKVAFDAGCIPSVAYTDPEIAWVGLTETRAKAEGIKVEKASFPWMASGRALSMGRSDGLTKLLFDPETGRVLGGAIVGANAGDLIAEITLAIELGADAHDLSLTIHPHPTLSETVAFSAEAHLGSLTDL</sequence>
<dbReference type="Proteomes" id="UP000596387">
    <property type="component" value="Plasmid p-SCP4"/>
</dbReference>
<dbReference type="CDD" id="cd06849">
    <property type="entry name" value="lipoyl_domain"/>
    <property type="match status" value="1"/>
</dbReference>
<evidence type="ECO:0000313" key="16">
    <source>
        <dbReference type="Proteomes" id="UP000596387"/>
    </source>
</evidence>
<dbReference type="Gene3D" id="3.50.50.60">
    <property type="entry name" value="FAD/NAD(P)-binding domain"/>
    <property type="match status" value="2"/>
</dbReference>
<dbReference type="Pfam" id="PF07992">
    <property type="entry name" value="Pyr_redox_2"/>
    <property type="match status" value="1"/>
</dbReference>
<name>A0ABX7FEP4_9RHOB</name>
<dbReference type="PROSITE" id="PS50968">
    <property type="entry name" value="BIOTINYL_LIPOYL"/>
    <property type="match status" value="1"/>
</dbReference>
<dbReference type="SUPFAM" id="SSF51905">
    <property type="entry name" value="FAD/NAD(P)-binding domain"/>
    <property type="match status" value="1"/>
</dbReference>
<dbReference type="GO" id="GO:0004148">
    <property type="term" value="F:dihydrolipoyl dehydrogenase (NADH) activity"/>
    <property type="evidence" value="ECO:0007669"/>
    <property type="project" value="UniProtKB-EC"/>
</dbReference>
<dbReference type="PRINTS" id="PR00411">
    <property type="entry name" value="PNDRDTASEI"/>
</dbReference>
<dbReference type="EMBL" id="CP047170">
    <property type="protein sequence ID" value="QRF69005.1"/>
    <property type="molecule type" value="Genomic_DNA"/>
</dbReference>
<evidence type="ECO:0000256" key="5">
    <source>
        <dbReference type="ARBA" id="ARBA00022630"/>
    </source>
</evidence>
<evidence type="ECO:0000256" key="10">
    <source>
        <dbReference type="ARBA" id="ARBA00023157"/>
    </source>
</evidence>
<dbReference type="PANTHER" id="PTHR22912">
    <property type="entry name" value="DISULFIDE OXIDOREDUCTASE"/>
    <property type="match status" value="1"/>
</dbReference>
<gene>
    <name evidence="15" type="primary">lpdA</name>
    <name evidence="15" type="ORF">GQA70_21810</name>
</gene>
<dbReference type="PROSITE" id="PS00076">
    <property type="entry name" value="PYRIDINE_REDOX_1"/>
    <property type="match status" value="1"/>
</dbReference>
<evidence type="ECO:0000256" key="6">
    <source>
        <dbReference type="ARBA" id="ARBA00022823"/>
    </source>
</evidence>
<keyword evidence="16" id="KW-1185">Reference proteome</keyword>
<keyword evidence="15" id="KW-0614">Plasmid</keyword>
<evidence type="ECO:0000259" key="14">
    <source>
        <dbReference type="PROSITE" id="PS50968"/>
    </source>
</evidence>
<evidence type="ECO:0000256" key="2">
    <source>
        <dbReference type="ARBA" id="ARBA00007532"/>
    </source>
</evidence>
<dbReference type="SUPFAM" id="SSF51230">
    <property type="entry name" value="Single hybrid motif"/>
    <property type="match status" value="1"/>
</dbReference>
<evidence type="ECO:0000256" key="9">
    <source>
        <dbReference type="ARBA" id="ARBA00023027"/>
    </source>
</evidence>
<evidence type="ECO:0000256" key="11">
    <source>
        <dbReference type="ARBA" id="ARBA00023284"/>
    </source>
</evidence>
<dbReference type="PANTHER" id="PTHR22912:SF160">
    <property type="entry name" value="DIHYDROLIPOYL DEHYDROGENASE"/>
    <property type="match status" value="1"/>
</dbReference>
<geneLocation type="plasmid" evidence="15 16">
    <name>p-SCP4</name>
</geneLocation>
<protein>
    <recommendedName>
        <fullName evidence="4 13">Dihydrolipoyl dehydrogenase</fullName>
        <ecNumber evidence="3 13">1.8.1.4</ecNumber>
    </recommendedName>
</protein>
<comment type="cofactor">
    <cofactor evidence="13">
        <name>FAD</name>
        <dbReference type="ChEBI" id="CHEBI:57692"/>
    </cofactor>
    <text evidence="13">Binds 1 FAD per subunit.</text>
</comment>
<feature type="domain" description="Lipoyl-binding" evidence="14">
    <location>
        <begin position="3"/>
        <end position="77"/>
    </location>
</feature>